<dbReference type="AlphaFoldDB" id="A0A9J5WMB1"/>
<dbReference type="EMBL" id="JACXVP010000011">
    <property type="protein sequence ID" value="KAG5576658.1"/>
    <property type="molecule type" value="Genomic_DNA"/>
</dbReference>
<dbReference type="SUPFAM" id="SSF49599">
    <property type="entry name" value="TRAF domain-like"/>
    <property type="match status" value="1"/>
</dbReference>
<dbReference type="PANTHER" id="PTHR46162:SF57">
    <property type="entry name" value="MEPRIN AND TRAF HOMOLOGY DOMAIN-CONTAINING PROTEIN _ MATH DOMAIN-CONTAINING PROTEIN"/>
    <property type="match status" value="1"/>
</dbReference>
<dbReference type="Proteomes" id="UP000824120">
    <property type="component" value="Chromosome 11"/>
</dbReference>
<evidence type="ECO:0000313" key="3">
    <source>
        <dbReference type="Proteomes" id="UP000824120"/>
    </source>
</evidence>
<feature type="domain" description="MATH" evidence="1">
    <location>
        <begin position="227"/>
        <end position="373"/>
    </location>
</feature>
<keyword evidence="3" id="KW-1185">Reference proteome</keyword>
<reference evidence="2 3" key="1">
    <citation type="submission" date="2020-09" db="EMBL/GenBank/DDBJ databases">
        <title>De no assembly of potato wild relative species, Solanum commersonii.</title>
        <authorList>
            <person name="Cho K."/>
        </authorList>
    </citation>
    <scope>NUCLEOTIDE SEQUENCE [LARGE SCALE GENOMIC DNA]</scope>
    <source>
        <strain evidence="2">LZ3.2</strain>
        <tissue evidence="2">Leaf</tissue>
    </source>
</reference>
<dbReference type="Gene3D" id="2.60.210.10">
    <property type="entry name" value="Apoptosis, Tumor Necrosis Factor Receptor Associated Protein 2, Chain A"/>
    <property type="match status" value="1"/>
</dbReference>
<gene>
    <name evidence="2" type="ORF">H5410_056792</name>
</gene>
<dbReference type="Pfam" id="PF22486">
    <property type="entry name" value="MATH_2"/>
    <property type="match status" value="1"/>
</dbReference>
<proteinExistence type="predicted"/>
<evidence type="ECO:0000259" key="1">
    <source>
        <dbReference type="PROSITE" id="PS50144"/>
    </source>
</evidence>
<name>A0A9J5WMB1_SOLCO</name>
<protein>
    <recommendedName>
        <fullName evidence="1">MATH domain-containing protein</fullName>
    </recommendedName>
</protein>
<dbReference type="PROSITE" id="PS50144">
    <property type="entry name" value="MATH"/>
    <property type="match status" value="1"/>
</dbReference>
<feature type="non-terminal residue" evidence="2">
    <location>
        <position position="384"/>
    </location>
</feature>
<accession>A0A9J5WMB1</accession>
<sequence length="384" mass="44844">GTPTVTIRVTHNFSFWWRLPQYLLVVHNGFEFVQEVNNLWPVSLLLVTICFGITADRSNMVNTRLSNSQEEVTVEVRDAAPTHYLLKLSPYFQKVELTSMNQMNLRLLAINGTGSLPAGWEVNVTVTFVLFNQLCNNYFTVRVSLQNFMKTASVFIPSSLNGDFPNFFLIKYFKRPDTLFTTNVPSEQRYWLAKTVDLSEWEKKKRIKHIQRQAVGECLSMVKSNNSFKREWKIRNFSNLGVDWMSEEFTAADHKWIIKLQPKGTVHHEEYQVSIYLCSVDFKNFDPNQKVKANCSICINDQIKGWRLQTIFNKFHIKLLQDEYHYSDSKAIYTWFATTKNVRGYPQFIPLTQLLDNKKSYIVNDCIAVEIEFTHRVKSLVILD</sequence>
<dbReference type="CDD" id="cd00121">
    <property type="entry name" value="MATH"/>
    <property type="match status" value="1"/>
</dbReference>
<dbReference type="InterPro" id="IPR002083">
    <property type="entry name" value="MATH/TRAF_dom"/>
</dbReference>
<dbReference type="OrthoDB" id="1743416at2759"/>
<evidence type="ECO:0000313" key="2">
    <source>
        <dbReference type="EMBL" id="KAG5576658.1"/>
    </source>
</evidence>
<dbReference type="PANTHER" id="PTHR46162">
    <property type="entry name" value="TRAF-LIKE FAMILY PROTEIN"/>
    <property type="match status" value="1"/>
</dbReference>
<comment type="caution">
    <text evidence="2">The sequence shown here is derived from an EMBL/GenBank/DDBJ whole genome shotgun (WGS) entry which is preliminary data.</text>
</comment>
<organism evidence="2 3">
    <name type="scientific">Solanum commersonii</name>
    <name type="common">Commerson's wild potato</name>
    <name type="synonym">Commerson's nightshade</name>
    <dbReference type="NCBI Taxonomy" id="4109"/>
    <lineage>
        <taxon>Eukaryota</taxon>
        <taxon>Viridiplantae</taxon>
        <taxon>Streptophyta</taxon>
        <taxon>Embryophyta</taxon>
        <taxon>Tracheophyta</taxon>
        <taxon>Spermatophyta</taxon>
        <taxon>Magnoliopsida</taxon>
        <taxon>eudicotyledons</taxon>
        <taxon>Gunneridae</taxon>
        <taxon>Pentapetalae</taxon>
        <taxon>asterids</taxon>
        <taxon>lamiids</taxon>
        <taxon>Solanales</taxon>
        <taxon>Solanaceae</taxon>
        <taxon>Solanoideae</taxon>
        <taxon>Solaneae</taxon>
        <taxon>Solanum</taxon>
    </lineage>
</organism>
<dbReference type="InterPro" id="IPR008974">
    <property type="entry name" value="TRAF-like"/>
</dbReference>